<evidence type="ECO:0000313" key="2">
    <source>
        <dbReference type="EMBL" id="EFA85059.1"/>
    </source>
</evidence>
<dbReference type="InParanoid" id="D3B185"/>
<name>D3B185_HETP5</name>
<reference evidence="2 3" key="1">
    <citation type="journal article" date="2011" name="Genome Res.">
        <title>Phylogeny-wide analysis of social amoeba genomes highlights ancient origins for complex intercellular communication.</title>
        <authorList>
            <person name="Heidel A.J."/>
            <person name="Lawal H.M."/>
            <person name="Felder M."/>
            <person name="Schilde C."/>
            <person name="Helps N.R."/>
            <person name="Tunggal B."/>
            <person name="Rivero F."/>
            <person name="John U."/>
            <person name="Schleicher M."/>
            <person name="Eichinger L."/>
            <person name="Platzer M."/>
            <person name="Noegel A.A."/>
            <person name="Schaap P."/>
            <person name="Gloeckner G."/>
        </authorList>
    </citation>
    <scope>NUCLEOTIDE SEQUENCE [LARGE SCALE GENOMIC DNA]</scope>
    <source>
        <strain evidence="3">ATCC 26659 / Pp 5 / PN500</strain>
    </source>
</reference>
<dbReference type="AlphaFoldDB" id="D3B185"/>
<feature type="region of interest" description="Disordered" evidence="1">
    <location>
        <begin position="570"/>
        <end position="606"/>
    </location>
</feature>
<comment type="caution">
    <text evidence="2">The sequence shown here is derived from an EMBL/GenBank/DDBJ whole genome shotgun (WGS) entry which is preliminary data.</text>
</comment>
<proteinExistence type="predicted"/>
<evidence type="ECO:0000313" key="3">
    <source>
        <dbReference type="Proteomes" id="UP000001396"/>
    </source>
</evidence>
<feature type="compositionally biased region" description="Basic residues" evidence="1">
    <location>
        <begin position="578"/>
        <end position="596"/>
    </location>
</feature>
<gene>
    <name evidence="2" type="ORF">PPL_02055</name>
</gene>
<dbReference type="GeneID" id="31357581"/>
<dbReference type="OMA" id="FQHFHYD"/>
<dbReference type="PANTHER" id="PTHR37766:SF1">
    <property type="entry name" value="OS01G0897100 PROTEIN"/>
    <property type="match status" value="1"/>
</dbReference>
<sequence length="667" mass="79371">MNHLLLYYLPTSEQIRNQCLNNNNKNDIIVDYNKYKSREELHQSLESILFKYTLGYNIIDDNTSKNNDNDNNNNYNNNHISKNNINSKIKTELHLVNQLKLLLYNTINSLNDRISTETKQSKIKKLFWRHFRLILINNNNNNNNNNSDNRYSKDIVQQILYYLCESQALHVVTLILNEIYRGDTDRLIQWFLSDDRYIQVWFQHFHYDGRSKYGAVALERFLFANRDDVWHRIVWLKQPIPPPVLAQKREMMLQINVLDTIKSLLQSDDQFTRLFINDYLFDSIYPTGSNAFDCCSYFLSMNNQYFIDQLYQLLMEKNNDNYILDRFDRLLSNLFKSTAANNNNNNNNNDNNDIPFLVLRLLDEDDLLQFTYDLLDEQYVESLITTKFKSTTTTTTSYNETELIVNCILVSRCRWNRLESLLLYNAISPQNINKIIKPLFKDNDQSLLTDEQIEFKKNIISLLVEYYGGKLKSKDDLEKEIVIPYCSHSHHILQKNSVISSIKFLLLDTFIYYFILESIKQQQHQQQQFNINIESLLKDNNIEYQQQCKEDKTTTTTTLSENELLLSLSSSDSEDNSKKKRKKKKKSKEKRKKQRSLFKDDDNDDDDNDDYGFGHSNHLDGQRNILDRNWIIPMISKQVTFTTHDLIQILYQFKFDEIFYKLFHQQQ</sequence>
<evidence type="ECO:0000256" key="1">
    <source>
        <dbReference type="SAM" id="MobiDB-lite"/>
    </source>
</evidence>
<dbReference type="PANTHER" id="PTHR37766">
    <property type="entry name" value="OS01G0897100 PROTEIN"/>
    <property type="match status" value="1"/>
</dbReference>
<accession>D3B185</accession>
<protein>
    <submittedName>
        <fullName evidence="2">Uncharacterized protein</fullName>
    </submittedName>
</protein>
<dbReference type="RefSeq" id="XP_020437169.1">
    <property type="nucleotide sequence ID" value="XM_020573052.1"/>
</dbReference>
<organism evidence="2 3">
    <name type="scientific">Heterostelium pallidum (strain ATCC 26659 / Pp 5 / PN500)</name>
    <name type="common">Cellular slime mold</name>
    <name type="synonym">Polysphondylium pallidum</name>
    <dbReference type="NCBI Taxonomy" id="670386"/>
    <lineage>
        <taxon>Eukaryota</taxon>
        <taxon>Amoebozoa</taxon>
        <taxon>Evosea</taxon>
        <taxon>Eumycetozoa</taxon>
        <taxon>Dictyostelia</taxon>
        <taxon>Acytosteliales</taxon>
        <taxon>Acytosteliaceae</taxon>
        <taxon>Heterostelium</taxon>
    </lineage>
</organism>
<keyword evidence="3" id="KW-1185">Reference proteome</keyword>
<dbReference type="Proteomes" id="UP000001396">
    <property type="component" value="Unassembled WGS sequence"/>
</dbReference>
<dbReference type="EMBL" id="ADBJ01000008">
    <property type="protein sequence ID" value="EFA85059.1"/>
    <property type="molecule type" value="Genomic_DNA"/>
</dbReference>